<feature type="domain" description="RNA polymerase sigma factor 70 region 4 type 2" evidence="3">
    <location>
        <begin position="109"/>
        <end position="161"/>
    </location>
</feature>
<name>A0ABQ1IHP1_9PROT</name>
<dbReference type="PANTHER" id="PTHR30173:SF36">
    <property type="entry name" value="ECF RNA POLYMERASE SIGMA FACTOR SIGJ"/>
    <property type="match status" value="1"/>
</dbReference>
<proteinExistence type="predicted"/>
<organism evidence="4 5">
    <name type="scientific">Tistrella bauzanensis</name>
    <dbReference type="NCBI Taxonomy" id="657419"/>
    <lineage>
        <taxon>Bacteria</taxon>
        <taxon>Pseudomonadati</taxon>
        <taxon>Pseudomonadota</taxon>
        <taxon>Alphaproteobacteria</taxon>
        <taxon>Geminicoccales</taxon>
        <taxon>Geminicoccaceae</taxon>
        <taxon>Tistrella</taxon>
    </lineage>
</organism>
<evidence type="ECO:0000313" key="4">
    <source>
        <dbReference type="EMBL" id="GGB38529.1"/>
    </source>
</evidence>
<dbReference type="SUPFAM" id="SSF54427">
    <property type="entry name" value="NTF2-like"/>
    <property type="match status" value="1"/>
</dbReference>
<protein>
    <submittedName>
        <fullName evidence="4">RNA polymerase sigma24 factor</fullName>
    </submittedName>
</protein>
<evidence type="ECO:0000259" key="3">
    <source>
        <dbReference type="Pfam" id="PF08281"/>
    </source>
</evidence>
<evidence type="ECO:0000256" key="1">
    <source>
        <dbReference type="ARBA" id="ARBA00011344"/>
    </source>
</evidence>
<dbReference type="Gene3D" id="1.10.10.10">
    <property type="entry name" value="Winged helix-like DNA-binding domain superfamily/Winged helix DNA-binding domain"/>
    <property type="match status" value="1"/>
</dbReference>
<dbReference type="PANTHER" id="PTHR30173">
    <property type="entry name" value="SIGMA 19 FACTOR"/>
    <property type="match status" value="1"/>
</dbReference>
<evidence type="ECO:0000313" key="5">
    <source>
        <dbReference type="Proteomes" id="UP000603352"/>
    </source>
</evidence>
<dbReference type="SUPFAM" id="SSF88946">
    <property type="entry name" value="Sigma2 domain of RNA polymerase sigma factors"/>
    <property type="match status" value="1"/>
</dbReference>
<dbReference type="InterPro" id="IPR036388">
    <property type="entry name" value="WH-like_DNA-bd_sf"/>
</dbReference>
<comment type="subunit">
    <text evidence="1">Interacts transiently with the RNA polymerase catalytic core formed by RpoA, RpoB, RpoC and RpoZ (2 alpha, 1 beta, 1 beta' and 1 omega subunit) to form the RNA polymerase holoenzyme that can initiate transcription.</text>
</comment>
<gene>
    <name evidence="4" type="ORF">GCM10011505_20120</name>
</gene>
<dbReference type="Pfam" id="PF08281">
    <property type="entry name" value="Sigma70_r4_2"/>
    <property type="match status" value="1"/>
</dbReference>
<dbReference type="InterPro" id="IPR014284">
    <property type="entry name" value="RNA_pol_sigma-70_dom"/>
</dbReference>
<dbReference type="InterPro" id="IPR013249">
    <property type="entry name" value="RNA_pol_sigma70_r4_t2"/>
</dbReference>
<dbReference type="InterPro" id="IPR007627">
    <property type="entry name" value="RNA_pol_sigma70_r2"/>
</dbReference>
<dbReference type="InterPro" id="IPR013325">
    <property type="entry name" value="RNA_pol_sigma_r2"/>
</dbReference>
<dbReference type="SUPFAM" id="SSF88659">
    <property type="entry name" value="Sigma3 and sigma4 domains of RNA polymerase sigma factors"/>
    <property type="match status" value="1"/>
</dbReference>
<comment type="caution">
    <text evidence="4">The sequence shown here is derived from an EMBL/GenBank/DDBJ whole genome shotgun (WGS) entry which is preliminary data.</text>
</comment>
<dbReference type="InterPro" id="IPR052704">
    <property type="entry name" value="ECF_Sigma-70_Domain"/>
</dbReference>
<sequence>MSGTEAFLTHAPAAWAQAYRLTGSAADADDVMQDTWLRWQRAGDGPEEGRPREPRAFLLSVATRLALDRLRHLKRARVGYPGPWLPEPLVSDIALPEPGGIEAAETLSLALLRLMERLPPSERAALLLVEVAEMSPAEAAAALGIRDASLRQRLSRARRRLAAARAELPALADPLLDRSPGSPAADPDAARRLAEAVLDAVAAGDDAALRRLFAADVVLESDGGGKAAAALNPIRGIDKVIRFLLSIHRKNPTMMLRLASVNGHPGFVQHLTDGTISVTALVPDGQGRVGAILTMRNPDKLTAIRPVPPMDPVPPTD</sequence>
<accession>A0ABQ1IHP1</accession>
<dbReference type="NCBIfam" id="TIGR02937">
    <property type="entry name" value="sigma70-ECF"/>
    <property type="match status" value="1"/>
</dbReference>
<dbReference type="Pfam" id="PF04542">
    <property type="entry name" value="Sigma70_r2"/>
    <property type="match status" value="1"/>
</dbReference>
<dbReference type="RefSeq" id="WP_188577370.1">
    <property type="nucleotide sequence ID" value="NZ_BMDZ01000019.1"/>
</dbReference>
<evidence type="ECO:0000259" key="2">
    <source>
        <dbReference type="Pfam" id="PF04542"/>
    </source>
</evidence>
<dbReference type="Proteomes" id="UP000603352">
    <property type="component" value="Unassembled WGS sequence"/>
</dbReference>
<dbReference type="InterPro" id="IPR013324">
    <property type="entry name" value="RNA_pol_sigma_r3/r4-like"/>
</dbReference>
<dbReference type="InterPro" id="IPR032710">
    <property type="entry name" value="NTF2-like_dom_sf"/>
</dbReference>
<dbReference type="Gene3D" id="1.10.1740.10">
    <property type="match status" value="1"/>
</dbReference>
<keyword evidence="5" id="KW-1185">Reference proteome</keyword>
<dbReference type="EMBL" id="BMDZ01000019">
    <property type="protein sequence ID" value="GGB38529.1"/>
    <property type="molecule type" value="Genomic_DNA"/>
</dbReference>
<dbReference type="Gene3D" id="3.10.450.50">
    <property type="match status" value="1"/>
</dbReference>
<reference evidence="5" key="1">
    <citation type="journal article" date="2019" name="Int. J. Syst. Evol. Microbiol.">
        <title>The Global Catalogue of Microorganisms (GCM) 10K type strain sequencing project: providing services to taxonomists for standard genome sequencing and annotation.</title>
        <authorList>
            <consortium name="The Broad Institute Genomics Platform"/>
            <consortium name="The Broad Institute Genome Sequencing Center for Infectious Disease"/>
            <person name="Wu L."/>
            <person name="Ma J."/>
        </authorList>
    </citation>
    <scope>NUCLEOTIDE SEQUENCE [LARGE SCALE GENOMIC DNA]</scope>
    <source>
        <strain evidence="5">CGMCC 1.10188</strain>
    </source>
</reference>
<feature type="domain" description="RNA polymerase sigma-70 region 2" evidence="2">
    <location>
        <begin position="8"/>
        <end position="75"/>
    </location>
</feature>